<dbReference type="VEuPathDB" id="FungiDB:EYZ11_003884"/>
<proteinExistence type="inferred from homology"/>
<feature type="domain" description="Kinesin motor" evidence="5">
    <location>
        <begin position="4"/>
        <end position="437"/>
    </location>
</feature>
<protein>
    <recommendedName>
        <fullName evidence="4">Kinesin-like protein</fullName>
    </recommendedName>
</protein>
<dbReference type="InterPro" id="IPR027417">
    <property type="entry name" value="P-loop_NTPase"/>
</dbReference>
<dbReference type="RefSeq" id="XP_033424504.1">
    <property type="nucleotide sequence ID" value="XM_033573952.1"/>
</dbReference>
<dbReference type="InterPro" id="IPR019821">
    <property type="entry name" value="Kinesin_motor_CS"/>
</dbReference>
<dbReference type="InterPro" id="IPR027640">
    <property type="entry name" value="Kinesin-like_fam"/>
</dbReference>
<evidence type="ECO:0000256" key="1">
    <source>
        <dbReference type="ARBA" id="ARBA00022741"/>
    </source>
</evidence>
<dbReference type="PRINTS" id="PR00380">
    <property type="entry name" value="KINESINHEAVY"/>
</dbReference>
<dbReference type="GO" id="GO:0005524">
    <property type="term" value="F:ATP binding"/>
    <property type="evidence" value="ECO:0007669"/>
    <property type="project" value="UniProtKB-UniRule"/>
</dbReference>
<dbReference type="PANTHER" id="PTHR24115">
    <property type="entry name" value="KINESIN-RELATED"/>
    <property type="match status" value="1"/>
</dbReference>
<accession>A0A4V3UPV6</accession>
<dbReference type="Proteomes" id="UP000324241">
    <property type="component" value="Unassembled WGS sequence"/>
</dbReference>
<comment type="similarity">
    <text evidence="3 4">Belongs to the TRAFAC class myosin-kinesin ATPase superfamily. Kinesin family.</text>
</comment>
<dbReference type="Pfam" id="PF00225">
    <property type="entry name" value="Kinesin"/>
    <property type="match status" value="2"/>
</dbReference>
<gene>
    <name evidence="6" type="ORF">ATNIH1004_009360</name>
    <name evidence="7" type="ORF">EYZ11_003884</name>
</gene>
<keyword evidence="8" id="KW-1185">Reference proteome</keyword>
<dbReference type="EMBL" id="QUQM01000006">
    <property type="protein sequence ID" value="KAA8645143.1"/>
    <property type="molecule type" value="Genomic_DNA"/>
</dbReference>
<dbReference type="SMART" id="SM00129">
    <property type="entry name" value="KISc"/>
    <property type="match status" value="1"/>
</dbReference>
<evidence type="ECO:0000313" key="6">
    <source>
        <dbReference type="EMBL" id="KAA8645143.1"/>
    </source>
</evidence>
<dbReference type="GO" id="GO:0005871">
    <property type="term" value="C:kinesin complex"/>
    <property type="evidence" value="ECO:0007669"/>
    <property type="project" value="TreeGrafter"/>
</dbReference>
<dbReference type="SUPFAM" id="SSF52540">
    <property type="entry name" value="P-loop containing nucleoside triphosphate hydrolases"/>
    <property type="match status" value="1"/>
</dbReference>
<dbReference type="AlphaFoldDB" id="A0A4V3UPV6"/>
<keyword evidence="2 3" id="KW-0067">ATP-binding</keyword>
<dbReference type="EMBL" id="SOSA01000105">
    <property type="protein sequence ID" value="THC96634.1"/>
    <property type="molecule type" value="Genomic_DNA"/>
</dbReference>
<dbReference type="GO" id="GO:0005874">
    <property type="term" value="C:microtubule"/>
    <property type="evidence" value="ECO:0007669"/>
    <property type="project" value="UniProtKB-KW"/>
</dbReference>
<dbReference type="PROSITE" id="PS00411">
    <property type="entry name" value="KINESIN_MOTOR_1"/>
    <property type="match status" value="1"/>
</dbReference>
<keyword evidence="4" id="KW-0493">Microtubule</keyword>
<dbReference type="PROSITE" id="PS50067">
    <property type="entry name" value="KINESIN_MOTOR_2"/>
    <property type="match status" value="1"/>
</dbReference>
<dbReference type="GO" id="GO:0016887">
    <property type="term" value="F:ATP hydrolysis activity"/>
    <property type="evidence" value="ECO:0007669"/>
    <property type="project" value="TreeGrafter"/>
</dbReference>
<name>A0A4V3UPV6_9EURO</name>
<keyword evidence="3 4" id="KW-0505">Motor protein</keyword>
<dbReference type="GO" id="GO:0003777">
    <property type="term" value="F:microtubule motor activity"/>
    <property type="evidence" value="ECO:0007669"/>
    <property type="project" value="InterPro"/>
</dbReference>
<keyword evidence="1 3" id="KW-0547">Nucleotide-binding</keyword>
<comment type="caution">
    <text evidence="7">The sequence shown here is derived from an EMBL/GenBank/DDBJ whole genome shotgun (WGS) entry which is preliminary data.</text>
</comment>
<dbReference type="OrthoDB" id="3176171at2759"/>
<dbReference type="Proteomes" id="UP000308092">
    <property type="component" value="Unassembled WGS sequence"/>
</dbReference>
<dbReference type="InterPro" id="IPR001752">
    <property type="entry name" value="Kinesin_motor_dom"/>
</dbReference>
<evidence type="ECO:0000313" key="7">
    <source>
        <dbReference type="EMBL" id="THC96634.1"/>
    </source>
</evidence>
<dbReference type="GO" id="GO:0008017">
    <property type="term" value="F:microtubule binding"/>
    <property type="evidence" value="ECO:0007669"/>
    <property type="project" value="InterPro"/>
</dbReference>
<sequence>MQQQFDVFVRWRPLSVSEPRAITHITEKHPAAHSISISSDRPWNSEPAFREIFSPESTNATVFQRVVSPVLPRVLAGQTCNFFAYGHSGSGKSHTVIGYEFNHTDEFGLCLASARVLFEELDRLNSTDGTQEGRLGLGLRLYELRKNIAFDLLNEHCKCHVREGYDGRTHIRGETEMLEDGKVRVRPILTQACWSFDELREYLLAGLARRATGTSTVHDLSSRTHAVLELEIVTQALLDAREAVVERQSELVPVAKRATDIYLEENIMGYIQSSDGKYAPNPDYRIDQTRIDEAEAKKAEFEAYVQQAEDHVTTVSKECPHACLGGKFVFVDLAGSEYYHDKTKTAETRPKQTPQEQQEGRQINTDLLALKEVIRARALKQARVPFRSSPLTMVMREHFQPAGTDSYSAMILTASPSTTQLSATVNTLKYGNLVGAAGKKTKSVR</sequence>
<evidence type="ECO:0000256" key="4">
    <source>
        <dbReference type="RuleBase" id="RU000394"/>
    </source>
</evidence>
<dbReference type="GeneID" id="54332062"/>
<evidence type="ECO:0000313" key="9">
    <source>
        <dbReference type="Proteomes" id="UP000324241"/>
    </source>
</evidence>
<reference evidence="6 9" key="2">
    <citation type="submission" date="2019-08" db="EMBL/GenBank/DDBJ databases">
        <title>The genome sequence of a newly discovered highly antifungal drug resistant Aspergillus species, Aspergillus tanneri NIH 1004.</title>
        <authorList>
            <person name="Mounaud S."/>
            <person name="Singh I."/>
            <person name="Joardar V."/>
            <person name="Pakala S."/>
            <person name="Pakala S."/>
            <person name="Venepally P."/>
            <person name="Chung J.K."/>
            <person name="Losada L."/>
            <person name="Nierman W.C."/>
        </authorList>
    </citation>
    <scope>NUCLEOTIDE SEQUENCE [LARGE SCALE GENOMIC DNA]</scope>
    <source>
        <strain evidence="6 9">NIH1004</strain>
    </source>
</reference>
<organism evidence="7 8">
    <name type="scientific">Aspergillus tanneri</name>
    <dbReference type="NCBI Taxonomy" id="1220188"/>
    <lineage>
        <taxon>Eukaryota</taxon>
        <taxon>Fungi</taxon>
        <taxon>Dikarya</taxon>
        <taxon>Ascomycota</taxon>
        <taxon>Pezizomycotina</taxon>
        <taxon>Eurotiomycetes</taxon>
        <taxon>Eurotiomycetidae</taxon>
        <taxon>Eurotiales</taxon>
        <taxon>Aspergillaceae</taxon>
        <taxon>Aspergillus</taxon>
        <taxon>Aspergillus subgen. Circumdati</taxon>
    </lineage>
</organism>
<dbReference type="Gene3D" id="3.40.850.10">
    <property type="entry name" value="Kinesin motor domain"/>
    <property type="match status" value="1"/>
</dbReference>
<evidence type="ECO:0000256" key="3">
    <source>
        <dbReference type="PROSITE-ProRule" id="PRU00283"/>
    </source>
</evidence>
<evidence type="ECO:0000259" key="5">
    <source>
        <dbReference type="PROSITE" id="PS50067"/>
    </source>
</evidence>
<dbReference type="InterPro" id="IPR036961">
    <property type="entry name" value="Kinesin_motor_dom_sf"/>
</dbReference>
<feature type="binding site" evidence="3">
    <location>
        <begin position="86"/>
        <end position="93"/>
    </location>
    <ligand>
        <name>ATP</name>
        <dbReference type="ChEBI" id="CHEBI:30616"/>
    </ligand>
</feature>
<dbReference type="STRING" id="1220188.A0A4V3UPV6"/>
<evidence type="ECO:0000313" key="8">
    <source>
        <dbReference type="Proteomes" id="UP000308092"/>
    </source>
</evidence>
<evidence type="ECO:0000256" key="2">
    <source>
        <dbReference type="ARBA" id="ARBA00022840"/>
    </source>
</evidence>
<reference evidence="7 8" key="1">
    <citation type="submission" date="2019-03" db="EMBL/GenBank/DDBJ databases">
        <title>The genome sequence of a newly discovered highly antifungal drug resistant Aspergillus species, Aspergillus tanneri NIH 1004.</title>
        <authorList>
            <person name="Mounaud S."/>
            <person name="Singh I."/>
            <person name="Joardar V."/>
            <person name="Pakala S."/>
            <person name="Pakala S."/>
            <person name="Venepally P."/>
            <person name="Hoover J."/>
            <person name="Nierman W."/>
            <person name="Chung J."/>
            <person name="Losada L."/>
        </authorList>
    </citation>
    <scope>NUCLEOTIDE SEQUENCE [LARGE SCALE GENOMIC DNA]</scope>
    <source>
        <strain evidence="7 8">NIH1004</strain>
    </source>
</reference>
<dbReference type="GO" id="GO:0007018">
    <property type="term" value="P:microtubule-based movement"/>
    <property type="evidence" value="ECO:0007669"/>
    <property type="project" value="InterPro"/>
</dbReference>